<dbReference type="Proteomes" id="UP001054945">
    <property type="component" value="Unassembled WGS sequence"/>
</dbReference>
<proteinExistence type="predicted"/>
<protein>
    <submittedName>
        <fullName evidence="1">Uncharacterized protein</fullName>
    </submittedName>
</protein>
<reference evidence="1 2" key="1">
    <citation type="submission" date="2021-06" db="EMBL/GenBank/DDBJ databases">
        <title>Caerostris extrusa draft genome.</title>
        <authorList>
            <person name="Kono N."/>
            <person name="Arakawa K."/>
        </authorList>
    </citation>
    <scope>NUCLEOTIDE SEQUENCE [LARGE SCALE GENOMIC DNA]</scope>
</reference>
<organism evidence="1 2">
    <name type="scientific">Caerostris extrusa</name>
    <name type="common">Bark spider</name>
    <name type="synonym">Caerostris bankana</name>
    <dbReference type="NCBI Taxonomy" id="172846"/>
    <lineage>
        <taxon>Eukaryota</taxon>
        <taxon>Metazoa</taxon>
        <taxon>Ecdysozoa</taxon>
        <taxon>Arthropoda</taxon>
        <taxon>Chelicerata</taxon>
        <taxon>Arachnida</taxon>
        <taxon>Araneae</taxon>
        <taxon>Araneomorphae</taxon>
        <taxon>Entelegynae</taxon>
        <taxon>Araneoidea</taxon>
        <taxon>Araneidae</taxon>
        <taxon>Caerostris</taxon>
    </lineage>
</organism>
<gene>
    <name evidence="1" type="ORF">CEXT_784651</name>
</gene>
<keyword evidence="2" id="KW-1185">Reference proteome</keyword>
<evidence type="ECO:0000313" key="1">
    <source>
        <dbReference type="EMBL" id="GIY15286.1"/>
    </source>
</evidence>
<dbReference type="AlphaFoldDB" id="A0AAV4R2L2"/>
<evidence type="ECO:0000313" key="2">
    <source>
        <dbReference type="Proteomes" id="UP001054945"/>
    </source>
</evidence>
<accession>A0AAV4R2L2</accession>
<sequence>MSSVVILRKEDAACVRIMPPVPILILRIYTRITNTYLHHTIRETRVPVDDIRSVMMMGCFVFLHVEVSYHAIP</sequence>
<name>A0AAV4R2L2_CAEEX</name>
<comment type="caution">
    <text evidence="1">The sequence shown here is derived from an EMBL/GenBank/DDBJ whole genome shotgun (WGS) entry which is preliminary data.</text>
</comment>
<dbReference type="EMBL" id="BPLR01007218">
    <property type="protein sequence ID" value="GIY15286.1"/>
    <property type="molecule type" value="Genomic_DNA"/>
</dbReference>